<evidence type="ECO:0000313" key="1">
    <source>
        <dbReference type="EMBL" id="TYP96904.1"/>
    </source>
</evidence>
<accession>A0A5S5DMM7</accession>
<comment type="caution">
    <text evidence="1">The sequence shown here is derived from an EMBL/GenBank/DDBJ whole genome shotgun (WGS) entry which is preliminary data.</text>
</comment>
<proteinExistence type="predicted"/>
<protein>
    <submittedName>
        <fullName evidence="1">Uncharacterized protein</fullName>
    </submittedName>
</protein>
<organism evidence="1 2">
    <name type="scientific">Sphingobacterium allocomposti</name>
    <dbReference type="NCBI Taxonomy" id="415956"/>
    <lineage>
        <taxon>Bacteria</taxon>
        <taxon>Pseudomonadati</taxon>
        <taxon>Bacteroidota</taxon>
        <taxon>Sphingobacteriia</taxon>
        <taxon>Sphingobacteriales</taxon>
        <taxon>Sphingobacteriaceae</taxon>
        <taxon>Sphingobacterium</taxon>
    </lineage>
</organism>
<gene>
    <name evidence="1" type="ORF">BC792_104128</name>
</gene>
<reference evidence="1 2" key="1">
    <citation type="submission" date="2019-07" db="EMBL/GenBank/DDBJ databases">
        <title>Genomic Encyclopedia of Archaeal and Bacterial Type Strains, Phase II (KMG-II): from individual species to whole genera.</title>
        <authorList>
            <person name="Goeker M."/>
        </authorList>
    </citation>
    <scope>NUCLEOTIDE SEQUENCE [LARGE SCALE GENOMIC DNA]</scope>
    <source>
        <strain evidence="1 2">DSM 18850</strain>
    </source>
</reference>
<sequence>MLLEINCPLISLLAGAEICKKLFLKPLKSILRTKKLRGRNLASAGGYYASCRRKLMRSGRYVVDSG</sequence>
<dbReference type="Proteomes" id="UP000325105">
    <property type="component" value="Unassembled WGS sequence"/>
</dbReference>
<keyword evidence="2" id="KW-1185">Reference proteome</keyword>
<dbReference type="AlphaFoldDB" id="A0A5S5DMM7"/>
<evidence type="ECO:0000313" key="2">
    <source>
        <dbReference type="Proteomes" id="UP000325105"/>
    </source>
</evidence>
<dbReference type="EMBL" id="VNHX01000004">
    <property type="protein sequence ID" value="TYP96904.1"/>
    <property type="molecule type" value="Genomic_DNA"/>
</dbReference>
<name>A0A5S5DMM7_9SPHI</name>